<dbReference type="Gene3D" id="2.10.70.10">
    <property type="entry name" value="Complement Module, domain 1"/>
    <property type="match status" value="1"/>
</dbReference>
<evidence type="ECO:0000256" key="1">
    <source>
        <dbReference type="SAM" id="MobiDB-lite"/>
    </source>
</evidence>
<gene>
    <name evidence="2" type="ORF">GGR25_002343</name>
</gene>
<keyword evidence="3" id="KW-1185">Reference proteome</keyword>
<feature type="compositionally biased region" description="Polar residues" evidence="1">
    <location>
        <begin position="1"/>
        <end position="22"/>
    </location>
</feature>
<reference evidence="2 3" key="1">
    <citation type="submission" date="2020-08" db="EMBL/GenBank/DDBJ databases">
        <title>Genomic Encyclopedia of Type Strains, Phase IV (KMG-IV): sequencing the most valuable type-strain genomes for metagenomic binning, comparative biology and taxonomic classification.</title>
        <authorList>
            <person name="Goeker M."/>
        </authorList>
    </citation>
    <scope>NUCLEOTIDE SEQUENCE [LARGE SCALE GENOMIC DNA]</scope>
    <source>
        <strain evidence="2 3">DSM 25966</strain>
    </source>
</reference>
<dbReference type="RefSeq" id="WP_183398947.1">
    <property type="nucleotide sequence ID" value="NZ_JACIDS010000003.1"/>
</dbReference>
<accession>A0A840APU0</accession>
<evidence type="ECO:0000313" key="3">
    <source>
        <dbReference type="Proteomes" id="UP000553963"/>
    </source>
</evidence>
<comment type="caution">
    <text evidence="2">The sequence shown here is derived from an EMBL/GenBank/DDBJ whole genome shotgun (WGS) entry which is preliminary data.</text>
</comment>
<protein>
    <submittedName>
        <fullName evidence="2">Hemin uptake protein HemP</fullName>
    </submittedName>
</protein>
<organism evidence="2 3">
    <name type="scientific">Kaistia hirudinis</name>
    <dbReference type="NCBI Taxonomy" id="1293440"/>
    <lineage>
        <taxon>Bacteria</taxon>
        <taxon>Pseudomonadati</taxon>
        <taxon>Pseudomonadota</taxon>
        <taxon>Alphaproteobacteria</taxon>
        <taxon>Hyphomicrobiales</taxon>
        <taxon>Kaistiaceae</taxon>
        <taxon>Kaistia</taxon>
    </lineage>
</organism>
<name>A0A840APU0_9HYPH</name>
<feature type="region of interest" description="Disordered" evidence="1">
    <location>
        <begin position="1"/>
        <end position="29"/>
    </location>
</feature>
<sequence length="61" mass="6753">MTEDQSGPQSSAARAQQTTSDSPRVVPSEDLLMGAREIIIRHGSEDYRLRLTRAGKLILNK</sequence>
<proteinExistence type="predicted"/>
<evidence type="ECO:0000313" key="2">
    <source>
        <dbReference type="EMBL" id="MBB3931293.1"/>
    </source>
</evidence>
<dbReference type="InterPro" id="IPR019600">
    <property type="entry name" value="Hemin_uptake_protein_HemP"/>
</dbReference>
<dbReference type="Pfam" id="PF10636">
    <property type="entry name" value="hemP"/>
    <property type="match status" value="1"/>
</dbReference>
<dbReference type="Proteomes" id="UP000553963">
    <property type="component" value="Unassembled WGS sequence"/>
</dbReference>
<dbReference type="AlphaFoldDB" id="A0A840APU0"/>
<dbReference type="EMBL" id="JACIDS010000003">
    <property type="protein sequence ID" value="MBB3931293.1"/>
    <property type="molecule type" value="Genomic_DNA"/>
</dbReference>